<protein>
    <submittedName>
        <fullName evidence="1">Uncharacterized protein</fullName>
    </submittedName>
</protein>
<dbReference type="Proteomes" id="UP000008311">
    <property type="component" value="Unassembled WGS sequence"/>
</dbReference>
<dbReference type="AlphaFoldDB" id="B9RBR9"/>
<proteinExistence type="predicted"/>
<dbReference type="InParanoid" id="B9RBR9"/>
<evidence type="ECO:0000313" key="2">
    <source>
        <dbReference type="Proteomes" id="UP000008311"/>
    </source>
</evidence>
<evidence type="ECO:0000313" key="1">
    <source>
        <dbReference type="EMBL" id="EEF50990.1"/>
    </source>
</evidence>
<accession>B9RBR9</accession>
<name>B9RBR9_RICCO</name>
<keyword evidence="2" id="KW-1185">Reference proteome</keyword>
<reference evidence="2" key="1">
    <citation type="journal article" date="2010" name="Nat. Biotechnol.">
        <title>Draft genome sequence of the oilseed species Ricinus communis.</title>
        <authorList>
            <person name="Chan A.P."/>
            <person name="Crabtree J."/>
            <person name="Zhao Q."/>
            <person name="Lorenzi H."/>
            <person name="Orvis J."/>
            <person name="Puiu D."/>
            <person name="Melake-Berhan A."/>
            <person name="Jones K.M."/>
            <person name="Redman J."/>
            <person name="Chen G."/>
            <person name="Cahoon E.B."/>
            <person name="Gedil M."/>
            <person name="Stanke M."/>
            <person name="Haas B.J."/>
            <person name="Wortman J.R."/>
            <person name="Fraser-Liggett C.M."/>
            <person name="Ravel J."/>
            <person name="Rabinowicz P.D."/>
        </authorList>
    </citation>
    <scope>NUCLEOTIDE SEQUENCE [LARGE SCALE GENOMIC DNA]</scope>
    <source>
        <strain evidence="2">cv. Hale</strain>
    </source>
</reference>
<gene>
    <name evidence="1" type="ORF">RCOM_1680030</name>
</gene>
<sequence length="66" mass="7834">MDYDLKSEYAMSSIFEIRNMFDEFGDMRLMAPWKEKEKCDGVRKSILRLVIAKERKWKSQACGPII</sequence>
<organism evidence="1 2">
    <name type="scientific">Ricinus communis</name>
    <name type="common">Castor bean</name>
    <dbReference type="NCBI Taxonomy" id="3988"/>
    <lineage>
        <taxon>Eukaryota</taxon>
        <taxon>Viridiplantae</taxon>
        <taxon>Streptophyta</taxon>
        <taxon>Embryophyta</taxon>
        <taxon>Tracheophyta</taxon>
        <taxon>Spermatophyta</taxon>
        <taxon>Magnoliopsida</taxon>
        <taxon>eudicotyledons</taxon>
        <taxon>Gunneridae</taxon>
        <taxon>Pentapetalae</taxon>
        <taxon>rosids</taxon>
        <taxon>fabids</taxon>
        <taxon>Malpighiales</taxon>
        <taxon>Euphorbiaceae</taxon>
        <taxon>Acalyphoideae</taxon>
        <taxon>Acalypheae</taxon>
        <taxon>Ricinus</taxon>
    </lineage>
</organism>
<dbReference type="EMBL" id="EQ973774">
    <property type="protein sequence ID" value="EEF50990.1"/>
    <property type="molecule type" value="Genomic_DNA"/>
</dbReference>